<dbReference type="InterPro" id="IPR005107">
    <property type="entry name" value="CO_DH_flav_C"/>
</dbReference>
<dbReference type="InterPro" id="IPR016166">
    <property type="entry name" value="FAD-bd_PCMH"/>
</dbReference>
<dbReference type="Gene3D" id="3.30.43.10">
    <property type="entry name" value="Uridine Diphospho-n-acetylenolpyruvylglucosamine Reductase, domain 2"/>
    <property type="match status" value="1"/>
</dbReference>
<dbReference type="InterPro" id="IPR036318">
    <property type="entry name" value="FAD-bd_PCMH-like_sf"/>
</dbReference>
<dbReference type="Gene3D" id="3.30.465.10">
    <property type="match status" value="1"/>
</dbReference>
<dbReference type="RefSeq" id="WP_074447797.1">
    <property type="nucleotide sequence ID" value="NZ_FMAE01000004.1"/>
</dbReference>
<dbReference type="Proteomes" id="UP000183174">
    <property type="component" value="Unassembled WGS sequence"/>
</dbReference>
<feature type="domain" description="FAD-binding PCMH-type" evidence="5">
    <location>
        <begin position="1"/>
        <end position="177"/>
    </location>
</feature>
<name>A0A1C3VK70_9BRAD</name>
<dbReference type="GO" id="GO:0071949">
    <property type="term" value="F:FAD binding"/>
    <property type="evidence" value="ECO:0007669"/>
    <property type="project" value="InterPro"/>
</dbReference>
<dbReference type="Pfam" id="PF03450">
    <property type="entry name" value="CO_deh_flav_C"/>
    <property type="match status" value="1"/>
</dbReference>
<evidence type="ECO:0000313" key="7">
    <source>
        <dbReference type="Proteomes" id="UP000183174"/>
    </source>
</evidence>
<evidence type="ECO:0000256" key="4">
    <source>
        <dbReference type="PROSITE-ProRule" id="PRU10137"/>
    </source>
</evidence>
<sequence>MIPAAFDYVRASSLTQAIDLLRNDPDGTKLLAGGHTLLPSLKLRLASPALLVDIGDLAELKGIEISETGIRIGALTTHAELFASLPLNEQLPLFRQAAGLIADPQVRNRGTIGGSLANADPAADWPAVMLALQAEIEIAGTSGFRTILARDFFVDIFSTVLEADEILARINIPRPTAGTRFVYRKIRHPASGFAVVGIAIALRLSQNLVSEATIGVTGAANHAFVGEDAADFLIGKTLSRENIDQAARLLSEATECLSDRYASADYRANLIQVELKRALLALTP</sequence>
<dbReference type="InterPro" id="IPR036683">
    <property type="entry name" value="CO_DH_flav_C_dom_sf"/>
</dbReference>
<dbReference type="PROSITE" id="PS00397">
    <property type="entry name" value="RECOMBINASES_1"/>
    <property type="match status" value="1"/>
</dbReference>
<dbReference type="AlphaFoldDB" id="A0A1C3VK70"/>
<evidence type="ECO:0000259" key="5">
    <source>
        <dbReference type="PROSITE" id="PS51387"/>
    </source>
</evidence>
<keyword evidence="2" id="KW-0274">FAD</keyword>
<dbReference type="FunFam" id="3.30.465.10:FF:000017">
    <property type="entry name" value="Xanthine dehydrogenase, FAD binding subunit"/>
    <property type="match status" value="1"/>
</dbReference>
<dbReference type="EMBL" id="FMAE01000004">
    <property type="protein sequence ID" value="SCB27874.1"/>
    <property type="molecule type" value="Genomic_DNA"/>
</dbReference>
<dbReference type="PANTHER" id="PTHR42659">
    <property type="entry name" value="XANTHINE DEHYDROGENASE SUBUNIT C-RELATED"/>
    <property type="match status" value="1"/>
</dbReference>
<proteinExistence type="predicted"/>
<protein>
    <submittedName>
        <fullName evidence="6">Carbon-monoxide dehydrogenase medium subunit</fullName>
    </submittedName>
</protein>
<evidence type="ECO:0000256" key="1">
    <source>
        <dbReference type="ARBA" id="ARBA00022630"/>
    </source>
</evidence>
<dbReference type="PROSITE" id="PS51387">
    <property type="entry name" value="FAD_PCMH"/>
    <property type="match status" value="1"/>
</dbReference>
<evidence type="ECO:0000256" key="2">
    <source>
        <dbReference type="ARBA" id="ARBA00022827"/>
    </source>
</evidence>
<reference evidence="6 7" key="1">
    <citation type="submission" date="2016-08" db="EMBL/GenBank/DDBJ databases">
        <authorList>
            <person name="Seilhamer J.J."/>
        </authorList>
    </citation>
    <scope>NUCLEOTIDE SEQUENCE [LARGE SCALE GENOMIC DNA]</scope>
    <source>
        <strain evidence="6 7">CCBAU 10071</strain>
    </source>
</reference>
<dbReference type="SMART" id="SM01092">
    <property type="entry name" value="CO_deh_flav_C"/>
    <property type="match status" value="1"/>
</dbReference>
<feature type="active site" description="O-(5'-phospho-DNA)-serine intermediate" evidence="4">
    <location>
        <position position="12"/>
    </location>
</feature>
<dbReference type="InterPro" id="IPR006118">
    <property type="entry name" value="Recombinase_CS"/>
</dbReference>
<dbReference type="InterPro" id="IPR016169">
    <property type="entry name" value="FAD-bd_PCMH_sub2"/>
</dbReference>
<evidence type="ECO:0000256" key="3">
    <source>
        <dbReference type="ARBA" id="ARBA00023002"/>
    </source>
</evidence>
<keyword evidence="1" id="KW-0285">Flavoprotein</keyword>
<dbReference type="InterPro" id="IPR002346">
    <property type="entry name" value="Mopterin_DH_FAD-bd"/>
</dbReference>
<dbReference type="InterPro" id="IPR051312">
    <property type="entry name" value="Diverse_Substr_Oxidored"/>
</dbReference>
<evidence type="ECO:0000313" key="6">
    <source>
        <dbReference type="EMBL" id="SCB27874.1"/>
    </source>
</evidence>
<keyword evidence="3" id="KW-0560">Oxidoreductase</keyword>
<accession>A0A1C3VK70</accession>
<dbReference type="SUPFAM" id="SSF56176">
    <property type="entry name" value="FAD-binding/transporter-associated domain-like"/>
    <property type="match status" value="1"/>
</dbReference>
<dbReference type="Pfam" id="PF00941">
    <property type="entry name" value="FAD_binding_5"/>
    <property type="match status" value="1"/>
</dbReference>
<dbReference type="SUPFAM" id="SSF55447">
    <property type="entry name" value="CO dehydrogenase flavoprotein C-terminal domain-like"/>
    <property type="match status" value="1"/>
</dbReference>
<organism evidence="6 7">
    <name type="scientific">Bradyrhizobium yuanmingense</name>
    <dbReference type="NCBI Taxonomy" id="108015"/>
    <lineage>
        <taxon>Bacteria</taxon>
        <taxon>Pseudomonadati</taxon>
        <taxon>Pseudomonadota</taxon>
        <taxon>Alphaproteobacteria</taxon>
        <taxon>Hyphomicrobiales</taxon>
        <taxon>Nitrobacteraceae</taxon>
        <taxon>Bradyrhizobium</taxon>
    </lineage>
</organism>
<dbReference type="GO" id="GO:0000150">
    <property type="term" value="F:DNA strand exchange activity"/>
    <property type="evidence" value="ECO:0007669"/>
    <property type="project" value="InterPro"/>
</dbReference>
<dbReference type="PANTHER" id="PTHR42659:SF2">
    <property type="entry name" value="XANTHINE DEHYDROGENASE SUBUNIT C-RELATED"/>
    <property type="match status" value="1"/>
</dbReference>
<dbReference type="GO" id="GO:0016491">
    <property type="term" value="F:oxidoreductase activity"/>
    <property type="evidence" value="ECO:0007669"/>
    <property type="project" value="UniProtKB-KW"/>
</dbReference>
<gene>
    <name evidence="6" type="ORF">GA0061099_100485</name>
</gene>
<dbReference type="InterPro" id="IPR016167">
    <property type="entry name" value="FAD-bd_PCMH_sub1"/>
</dbReference>
<dbReference type="Gene3D" id="3.30.390.50">
    <property type="entry name" value="CO dehydrogenase flavoprotein, C-terminal domain"/>
    <property type="match status" value="1"/>
</dbReference>